<proteinExistence type="predicted"/>
<dbReference type="AlphaFoldDB" id="A0A382E1B0"/>
<dbReference type="EMBL" id="UINC01042212">
    <property type="protein sequence ID" value="SVB44536.1"/>
    <property type="molecule type" value="Genomic_DNA"/>
</dbReference>
<name>A0A382E1B0_9ZZZZ</name>
<dbReference type="InterPro" id="IPR015943">
    <property type="entry name" value="WD40/YVTN_repeat-like_dom_sf"/>
</dbReference>
<sequence length="303" mass="32590">GVIWRVCGQTDTSGLWIAYPYEAMGDVRPVQVAVNELKDGKPFQLAFDKTSIWIPNARGARLLALSLDGHIVQDMVLVGKPVQLTVSGDDIWVGTDEEVIVQIPTDGEPVDHGVPGKVIGLASAEDGIWAVVESNGRRIVGSVSDSGFEPQREVIPVITGIVSDAERAWIYGPLGLLRVDIDASYETRISRSLADPIAWGAGTIWARGSAPGYLLRIDPSDGSQSEFKVANKIVGIGTSSDAVWVGDSEQREVIRVTPSGTISGRWRVNINPEQILFDGDALWVADPDSSKSVVRLPLSLNTP</sequence>
<organism evidence="1">
    <name type="scientific">marine metagenome</name>
    <dbReference type="NCBI Taxonomy" id="408172"/>
    <lineage>
        <taxon>unclassified sequences</taxon>
        <taxon>metagenomes</taxon>
        <taxon>ecological metagenomes</taxon>
    </lineage>
</organism>
<dbReference type="SUPFAM" id="SSF101898">
    <property type="entry name" value="NHL repeat"/>
    <property type="match status" value="1"/>
</dbReference>
<accession>A0A382E1B0</accession>
<gene>
    <name evidence="1" type="ORF">METZ01_LOCUS197390</name>
</gene>
<reference evidence="1" key="1">
    <citation type="submission" date="2018-05" db="EMBL/GenBank/DDBJ databases">
        <authorList>
            <person name="Lanie J.A."/>
            <person name="Ng W.-L."/>
            <person name="Kazmierczak K.M."/>
            <person name="Andrzejewski T.M."/>
            <person name="Davidsen T.M."/>
            <person name="Wayne K.J."/>
            <person name="Tettelin H."/>
            <person name="Glass J.I."/>
            <person name="Rusch D."/>
            <person name="Podicherti R."/>
            <person name="Tsui H.-C.T."/>
            <person name="Winkler M.E."/>
        </authorList>
    </citation>
    <scope>NUCLEOTIDE SEQUENCE</scope>
</reference>
<evidence type="ECO:0000313" key="1">
    <source>
        <dbReference type="EMBL" id="SVB44536.1"/>
    </source>
</evidence>
<dbReference type="Gene3D" id="2.130.10.10">
    <property type="entry name" value="YVTN repeat-like/Quinoprotein amine dehydrogenase"/>
    <property type="match status" value="1"/>
</dbReference>
<protein>
    <submittedName>
        <fullName evidence="1">Uncharacterized protein</fullName>
    </submittedName>
</protein>
<feature type="non-terminal residue" evidence="1">
    <location>
        <position position="1"/>
    </location>
</feature>